<dbReference type="STRING" id="6265.A0A0B2VBH9"/>
<dbReference type="AlphaFoldDB" id="A0A0B2VBH9"/>
<dbReference type="GO" id="GO:0032502">
    <property type="term" value="P:developmental process"/>
    <property type="evidence" value="ECO:0007669"/>
    <property type="project" value="TreeGrafter"/>
</dbReference>
<accession>A0A0B2VBH9</accession>
<proteinExistence type="predicted"/>
<dbReference type="PANTHER" id="PTHR23349">
    <property type="entry name" value="BASIC HELIX-LOOP-HELIX TRANSCRIPTION FACTOR, TWIST"/>
    <property type="match status" value="1"/>
</dbReference>
<gene>
    <name evidence="2" type="primary">hand1</name>
    <name evidence="2" type="ORF">Tcan_16397</name>
</gene>
<keyword evidence="3" id="KW-1185">Reference proteome</keyword>
<dbReference type="GO" id="GO:0046983">
    <property type="term" value="F:protein dimerization activity"/>
    <property type="evidence" value="ECO:0007669"/>
    <property type="project" value="InterPro"/>
</dbReference>
<dbReference type="SUPFAM" id="SSF47459">
    <property type="entry name" value="HLH, helix-loop-helix DNA-binding domain"/>
    <property type="match status" value="1"/>
</dbReference>
<comment type="caution">
    <text evidence="2">The sequence shown here is derived from an EMBL/GenBank/DDBJ whole genome shotgun (WGS) entry which is preliminary data.</text>
</comment>
<evidence type="ECO:0000313" key="3">
    <source>
        <dbReference type="Proteomes" id="UP000031036"/>
    </source>
</evidence>
<dbReference type="OrthoDB" id="10055449at2759"/>
<evidence type="ECO:0000313" key="2">
    <source>
        <dbReference type="EMBL" id="KHN78787.1"/>
    </source>
</evidence>
<dbReference type="CDD" id="cd11390">
    <property type="entry name" value="bHLH_TS"/>
    <property type="match status" value="1"/>
</dbReference>
<dbReference type="SMART" id="SM00353">
    <property type="entry name" value="HLH"/>
    <property type="match status" value="1"/>
</dbReference>
<dbReference type="PROSITE" id="PS50888">
    <property type="entry name" value="BHLH"/>
    <property type="match status" value="1"/>
</dbReference>
<dbReference type="InterPro" id="IPR011598">
    <property type="entry name" value="bHLH_dom"/>
</dbReference>
<dbReference type="Gene3D" id="4.10.280.10">
    <property type="entry name" value="Helix-loop-helix DNA-binding domain"/>
    <property type="match status" value="1"/>
</dbReference>
<dbReference type="InterPro" id="IPR050283">
    <property type="entry name" value="E-box_TF_Regulators"/>
</dbReference>
<reference evidence="2 3" key="1">
    <citation type="submission" date="2014-11" db="EMBL/GenBank/DDBJ databases">
        <title>Genetic blueprint of the zoonotic pathogen Toxocara canis.</title>
        <authorList>
            <person name="Zhu X.-Q."/>
            <person name="Korhonen P.K."/>
            <person name="Cai H."/>
            <person name="Young N.D."/>
            <person name="Nejsum P."/>
            <person name="von Samson-Himmelstjerna G."/>
            <person name="Boag P.R."/>
            <person name="Tan P."/>
            <person name="Li Q."/>
            <person name="Min J."/>
            <person name="Yang Y."/>
            <person name="Wang X."/>
            <person name="Fang X."/>
            <person name="Hall R.S."/>
            <person name="Hofmann A."/>
            <person name="Sternberg P.W."/>
            <person name="Jex A.R."/>
            <person name="Gasser R.B."/>
        </authorList>
    </citation>
    <scope>NUCLEOTIDE SEQUENCE [LARGE SCALE GENOMIC DNA]</scope>
    <source>
        <strain evidence="2">PN_DK_2014</strain>
    </source>
</reference>
<organism evidence="2 3">
    <name type="scientific">Toxocara canis</name>
    <name type="common">Canine roundworm</name>
    <dbReference type="NCBI Taxonomy" id="6265"/>
    <lineage>
        <taxon>Eukaryota</taxon>
        <taxon>Metazoa</taxon>
        <taxon>Ecdysozoa</taxon>
        <taxon>Nematoda</taxon>
        <taxon>Chromadorea</taxon>
        <taxon>Rhabditida</taxon>
        <taxon>Spirurina</taxon>
        <taxon>Ascaridomorpha</taxon>
        <taxon>Ascaridoidea</taxon>
        <taxon>Toxocaridae</taxon>
        <taxon>Toxocara</taxon>
    </lineage>
</organism>
<dbReference type="GO" id="GO:0000977">
    <property type="term" value="F:RNA polymerase II transcription regulatory region sequence-specific DNA binding"/>
    <property type="evidence" value="ECO:0007669"/>
    <property type="project" value="TreeGrafter"/>
</dbReference>
<dbReference type="Pfam" id="PF00010">
    <property type="entry name" value="HLH"/>
    <property type="match status" value="1"/>
</dbReference>
<dbReference type="PANTHER" id="PTHR23349:SF68">
    <property type="entry name" value="FI14601P"/>
    <property type="match status" value="1"/>
</dbReference>
<protein>
    <submittedName>
        <fullName evidence="2">Heart-and neural crest derivatives-expressed protein 1</fullName>
    </submittedName>
</protein>
<feature type="domain" description="BHLH" evidence="1">
    <location>
        <begin position="1"/>
        <end position="47"/>
    </location>
</feature>
<name>A0A0B2VBH9_TOXCA</name>
<dbReference type="InterPro" id="IPR036638">
    <property type="entry name" value="HLH_DNA-bd_sf"/>
</dbReference>
<dbReference type="GO" id="GO:0000981">
    <property type="term" value="F:DNA-binding transcription factor activity, RNA polymerase II-specific"/>
    <property type="evidence" value="ECO:0007669"/>
    <property type="project" value="TreeGrafter"/>
</dbReference>
<dbReference type="Proteomes" id="UP000031036">
    <property type="component" value="Unassembled WGS sequence"/>
</dbReference>
<dbReference type="EMBL" id="JPKZ01002035">
    <property type="protein sequence ID" value="KHN78787.1"/>
    <property type="molecule type" value="Genomic_DNA"/>
</dbReference>
<sequence length="190" mass="21727">MLQERKRNEEMNQAYAQLQKCVPHIPSDQKLPKIKTLRLALRYIKHLQDVLKGSEMFRPSFSNVARPLELEDFASVAMAEVQFRPSFSNVARPLELEDFASVAMAEVQARNNYKDRAEREAMRGIPTEQICRRGVEQFSFAPTTCRIYTPSVNSNTPLPSPNDLLPTVFFNSANIAHHSNMQSTGSHFHY</sequence>
<evidence type="ECO:0000259" key="1">
    <source>
        <dbReference type="PROSITE" id="PS50888"/>
    </source>
</evidence>